<dbReference type="Proteomes" id="UP001056120">
    <property type="component" value="Linkage Group LG02"/>
</dbReference>
<protein>
    <submittedName>
        <fullName evidence="1">Uncharacterized protein</fullName>
    </submittedName>
</protein>
<accession>A0ACB9JYC9</accession>
<reference evidence="1 2" key="2">
    <citation type="journal article" date="2022" name="Mol. Ecol. Resour.">
        <title>The genomes of chicory, endive, great burdock and yacon provide insights into Asteraceae paleo-polyploidization history and plant inulin production.</title>
        <authorList>
            <person name="Fan W."/>
            <person name="Wang S."/>
            <person name="Wang H."/>
            <person name="Wang A."/>
            <person name="Jiang F."/>
            <person name="Liu H."/>
            <person name="Zhao H."/>
            <person name="Xu D."/>
            <person name="Zhang Y."/>
        </authorList>
    </citation>
    <scope>NUCLEOTIDE SEQUENCE [LARGE SCALE GENOMIC DNA]</scope>
    <source>
        <strain evidence="2">cv. Yunnan</strain>
        <tissue evidence="1">Leaves</tissue>
    </source>
</reference>
<name>A0ACB9JYC9_9ASTR</name>
<organism evidence="1 2">
    <name type="scientific">Smallanthus sonchifolius</name>
    <dbReference type="NCBI Taxonomy" id="185202"/>
    <lineage>
        <taxon>Eukaryota</taxon>
        <taxon>Viridiplantae</taxon>
        <taxon>Streptophyta</taxon>
        <taxon>Embryophyta</taxon>
        <taxon>Tracheophyta</taxon>
        <taxon>Spermatophyta</taxon>
        <taxon>Magnoliopsida</taxon>
        <taxon>eudicotyledons</taxon>
        <taxon>Gunneridae</taxon>
        <taxon>Pentapetalae</taxon>
        <taxon>asterids</taxon>
        <taxon>campanulids</taxon>
        <taxon>Asterales</taxon>
        <taxon>Asteraceae</taxon>
        <taxon>Asteroideae</taxon>
        <taxon>Heliantheae alliance</taxon>
        <taxon>Millerieae</taxon>
        <taxon>Smallanthus</taxon>
    </lineage>
</organism>
<proteinExistence type="predicted"/>
<keyword evidence="2" id="KW-1185">Reference proteome</keyword>
<gene>
    <name evidence="1" type="ORF">L1987_06497</name>
</gene>
<reference evidence="2" key="1">
    <citation type="journal article" date="2022" name="Mol. Ecol. Resour.">
        <title>The genomes of chicory, endive, great burdock and yacon provide insights into Asteraceae palaeo-polyploidization history and plant inulin production.</title>
        <authorList>
            <person name="Fan W."/>
            <person name="Wang S."/>
            <person name="Wang H."/>
            <person name="Wang A."/>
            <person name="Jiang F."/>
            <person name="Liu H."/>
            <person name="Zhao H."/>
            <person name="Xu D."/>
            <person name="Zhang Y."/>
        </authorList>
    </citation>
    <scope>NUCLEOTIDE SEQUENCE [LARGE SCALE GENOMIC DNA]</scope>
    <source>
        <strain evidence="2">cv. Yunnan</strain>
    </source>
</reference>
<evidence type="ECO:0000313" key="1">
    <source>
        <dbReference type="EMBL" id="KAI3825022.1"/>
    </source>
</evidence>
<sequence length="247" mass="27722">MILIFFASVILYLLPPLHSATYDNMSMPICPDTFSCPAFGPFNYPFYEATNKGCGLIAVNCTLNHEKIQLGEESYEIVVRLDAGPSVLIHNRTFQNLVVTESCEALMDNFTSPTPDLYSISIQPLVTIFKCTNDPEIHAYFNKPDYSIYNRCTTHMFYYKRPISNASAPSDLPRRCEVIQLPGMAYQLGIQQSNYTNIFSPLISGFSVSFPLSPSCDDCHNKGGQCHTREGSFQCLYAKNGIYFSTT</sequence>
<dbReference type="EMBL" id="CM042019">
    <property type="protein sequence ID" value="KAI3825022.1"/>
    <property type="molecule type" value="Genomic_DNA"/>
</dbReference>
<evidence type="ECO:0000313" key="2">
    <source>
        <dbReference type="Proteomes" id="UP001056120"/>
    </source>
</evidence>
<comment type="caution">
    <text evidence="1">The sequence shown here is derived from an EMBL/GenBank/DDBJ whole genome shotgun (WGS) entry which is preliminary data.</text>
</comment>